<evidence type="ECO:0000313" key="2">
    <source>
        <dbReference type="Proteomes" id="UP000547458"/>
    </source>
</evidence>
<proteinExistence type="predicted"/>
<protein>
    <submittedName>
        <fullName evidence="1">Catechol 2,3-dioxygenase-like lactoylglutathione lyase family enzyme</fullName>
    </submittedName>
</protein>
<keyword evidence="1" id="KW-0223">Dioxygenase</keyword>
<dbReference type="EMBL" id="JAATJL010000001">
    <property type="protein sequence ID" value="NJC24146.1"/>
    <property type="molecule type" value="Genomic_DNA"/>
</dbReference>
<reference evidence="1 2" key="1">
    <citation type="submission" date="2020-03" db="EMBL/GenBank/DDBJ databases">
        <title>Sequencing the genomes of 1000 actinobacteria strains.</title>
        <authorList>
            <person name="Klenk H.-P."/>
        </authorList>
    </citation>
    <scope>NUCLEOTIDE SEQUENCE [LARGE SCALE GENOMIC DNA]</scope>
    <source>
        <strain evidence="1 2">DSM 16403</strain>
    </source>
</reference>
<dbReference type="GO" id="GO:0016829">
    <property type="term" value="F:lyase activity"/>
    <property type="evidence" value="ECO:0007669"/>
    <property type="project" value="UniProtKB-KW"/>
</dbReference>
<dbReference type="GO" id="GO:0051213">
    <property type="term" value="F:dioxygenase activity"/>
    <property type="evidence" value="ECO:0007669"/>
    <property type="project" value="UniProtKB-KW"/>
</dbReference>
<sequence>MASAQPIERFAVAQKITMMVNRYEIRAVDAAGKPGELMAFAQQKRMAFKEEVRFFADESKSVQLFSFRARQRLDLGATYDVLDAQGQVIGSFQKKFGASLFRSTWTLGLPGQFEAVGSERSQGVAIARRLWEMLPFLEAIPSPFRFHFDFVDPAGNVVMTSERGRSLRDRYDVTVPGAQIDWRVAAAMAVALDALQSR</sequence>
<accession>A0A846RYV5</accession>
<evidence type="ECO:0000313" key="1">
    <source>
        <dbReference type="EMBL" id="NJC24146.1"/>
    </source>
</evidence>
<dbReference type="RefSeq" id="WP_167995436.1">
    <property type="nucleotide sequence ID" value="NZ_JAATJL010000001.1"/>
</dbReference>
<dbReference type="Proteomes" id="UP000547458">
    <property type="component" value="Unassembled WGS sequence"/>
</dbReference>
<keyword evidence="2" id="KW-1185">Reference proteome</keyword>
<organism evidence="1 2">
    <name type="scientific">Arthrobacter pigmenti</name>
    <dbReference type="NCBI Taxonomy" id="271432"/>
    <lineage>
        <taxon>Bacteria</taxon>
        <taxon>Bacillati</taxon>
        <taxon>Actinomycetota</taxon>
        <taxon>Actinomycetes</taxon>
        <taxon>Micrococcales</taxon>
        <taxon>Micrococcaceae</taxon>
        <taxon>Arthrobacter</taxon>
    </lineage>
</organism>
<keyword evidence="1" id="KW-0456">Lyase</keyword>
<comment type="caution">
    <text evidence="1">The sequence shown here is derived from an EMBL/GenBank/DDBJ whole genome shotgun (WGS) entry which is preliminary data.</text>
</comment>
<dbReference type="Pfam" id="PF04525">
    <property type="entry name" value="LOR"/>
    <property type="match status" value="1"/>
</dbReference>
<dbReference type="InterPro" id="IPR007612">
    <property type="entry name" value="LOR"/>
</dbReference>
<keyword evidence="1" id="KW-0560">Oxidoreductase</keyword>
<gene>
    <name evidence="1" type="ORF">BJ994_003222</name>
</gene>
<name>A0A846RYV5_9MICC</name>
<dbReference type="AlphaFoldDB" id="A0A846RYV5"/>